<gene>
    <name evidence="3" type="ORF">HGA05_25755</name>
</gene>
<dbReference type="Pfam" id="PF00857">
    <property type="entry name" value="Isochorismatase"/>
    <property type="match status" value="1"/>
</dbReference>
<dbReference type="EMBL" id="JAAXPC010000026">
    <property type="protein sequence ID" value="NKY04970.1"/>
    <property type="molecule type" value="Genomic_DNA"/>
</dbReference>
<dbReference type="PANTHER" id="PTHR43540">
    <property type="entry name" value="PEROXYUREIDOACRYLATE/UREIDOACRYLATE AMIDOHYDROLASE-RELATED"/>
    <property type="match status" value="1"/>
</dbReference>
<evidence type="ECO:0000256" key="1">
    <source>
        <dbReference type="ARBA" id="ARBA00022801"/>
    </source>
</evidence>
<dbReference type="SUPFAM" id="SSF52499">
    <property type="entry name" value="Isochorismatase-like hydrolases"/>
    <property type="match status" value="1"/>
</dbReference>
<sequence length="194" mass="20359">MTMTTLDPMTALIVIDMQRGIAFRDDLAPHPTAQVIDRIGELVTAFRAHDLPVVMVNVAGIPPGRTDRNAGQPARTIAPEATEFIDQLAPEPGDIVVTKHSRSAFVGTGLVETLRARGVTQVVVVGIASGAGVESTARDAHEAGFHVSLPTDAMTDSSADRHAHSVESIFPQIAETGSTADVLALIPAGAARRQ</sequence>
<dbReference type="InterPro" id="IPR036380">
    <property type="entry name" value="Isochorismatase-like_sf"/>
</dbReference>
<dbReference type="InterPro" id="IPR050272">
    <property type="entry name" value="Isochorismatase-like_hydrls"/>
</dbReference>
<dbReference type="RefSeq" id="WP_035728690.1">
    <property type="nucleotide sequence ID" value="NZ_JAAXPC010000026.1"/>
</dbReference>
<dbReference type="CDD" id="cd00431">
    <property type="entry name" value="cysteine_hydrolases"/>
    <property type="match status" value="1"/>
</dbReference>
<dbReference type="AlphaFoldDB" id="A0A846WW73"/>
<evidence type="ECO:0000313" key="3">
    <source>
        <dbReference type="EMBL" id="NKY04970.1"/>
    </source>
</evidence>
<dbReference type="Gene3D" id="3.40.50.850">
    <property type="entry name" value="Isochorismatase-like"/>
    <property type="match status" value="1"/>
</dbReference>
<dbReference type="GO" id="GO:0016787">
    <property type="term" value="F:hydrolase activity"/>
    <property type="evidence" value="ECO:0007669"/>
    <property type="project" value="UniProtKB-KW"/>
</dbReference>
<evidence type="ECO:0000313" key="4">
    <source>
        <dbReference type="Proteomes" id="UP000563898"/>
    </source>
</evidence>
<dbReference type="Proteomes" id="UP000563898">
    <property type="component" value="Unassembled WGS sequence"/>
</dbReference>
<keyword evidence="1 3" id="KW-0378">Hydrolase</keyword>
<feature type="domain" description="Isochorismatase-like" evidence="2">
    <location>
        <begin position="10"/>
        <end position="181"/>
    </location>
</feature>
<comment type="caution">
    <text evidence="3">The sequence shown here is derived from an EMBL/GenBank/DDBJ whole genome shotgun (WGS) entry which is preliminary data.</text>
</comment>
<proteinExistence type="predicted"/>
<protein>
    <submittedName>
        <fullName evidence="3">Cysteine hydrolase</fullName>
    </submittedName>
</protein>
<name>A0A846WW73_9ACTN</name>
<reference evidence="3 4" key="1">
    <citation type="submission" date="2020-04" db="EMBL/GenBank/DDBJ databases">
        <title>MicrobeNet Type strains.</title>
        <authorList>
            <person name="Nicholson A.C."/>
        </authorList>
    </citation>
    <scope>NUCLEOTIDE SEQUENCE [LARGE SCALE GENOMIC DNA]</scope>
    <source>
        <strain evidence="3 4">ATCC BAA-14</strain>
    </source>
</reference>
<organism evidence="3 4">
    <name type="scientific">Gordonia polyisoprenivorans</name>
    <dbReference type="NCBI Taxonomy" id="84595"/>
    <lineage>
        <taxon>Bacteria</taxon>
        <taxon>Bacillati</taxon>
        <taxon>Actinomycetota</taxon>
        <taxon>Actinomycetes</taxon>
        <taxon>Mycobacteriales</taxon>
        <taxon>Gordoniaceae</taxon>
        <taxon>Gordonia</taxon>
    </lineage>
</organism>
<accession>A0A846WW73</accession>
<evidence type="ECO:0000259" key="2">
    <source>
        <dbReference type="Pfam" id="PF00857"/>
    </source>
</evidence>
<dbReference type="PANTHER" id="PTHR43540:SF7">
    <property type="entry name" value="ISOCHORISMATASE FAMILY PROTEIN YECD"/>
    <property type="match status" value="1"/>
</dbReference>
<dbReference type="InterPro" id="IPR000868">
    <property type="entry name" value="Isochorismatase-like_dom"/>
</dbReference>